<keyword evidence="2" id="KW-1185">Reference proteome</keyword>
<evidence type="ECO:0000313" key="2">
    <source>
        <dbReference type="Proteomes" id="UP000609064"/>
    </source>
</evidence>
<dbReference type="AlphaFoldDB" id="A0A917DK80"/>
<evidence type="ECO:0000313" key="1">
    <source>
        <dbReference type="EMBL" id="GGD44188.1"/>
    </source>
</evidence>
<name>A0A917DK80_9BACT</name>
<protein>
    <submittedName>
        <fullName evidence="1">Uncharacterized protein</fullName>
    </submittedName>
</protein>
<proteinExistence type="predicted"/>
<organism evidence="1 2">
    <name type="scientific">Emticicia aquatilis</name>
    <dbReference type="NCBI Taxonomy" id="1537369"/>
    <lineage>
        <taxon>Bacteria</taxon>
        <taxon>Pseudomonadati</taxon>
        <taxon>Bacteroidota</taxon>
        <taxon>Cytophagia</taxon>
        <taxon>Cytophagales</taxon>
        <taxon>Leadbetterellaceae</taxon>
        <taxon>Emticicia</taxon>
    </lineage>
</organism>
<dbReference type="EMBL" id="BMKK01000001">
    <property type="protein sequence ID" value="GGD44188.1"/>
    <property type="molecule type" value="Genomic_DNA"/>
</dbReference>
<reference evidence="1" key="1">
    <citation type="journal article" date="2014" name="Int. J. Syst. Evol. Microbiol.">
        <title>Complete genome sequence of Corynebacterium casei LMG S-19264T (=DSM 44701T), isolated from a smear-ripened cheese.</title>
        <authorList>
            <consortium name="US DOE Joint Genome Institute (JGI-PGF)"/>
            <person name="Walter F."/>
            <person name="Albersmeier A."/>
            <person name="Kalinowski J."/>
            <person name="Ruckert C."/>
        </authorList>
    </citation>
    <scope>NUCLEOTIDE SEQUENCE</scope>
    <source>
        <strain evidence="1">CGMCC 1.15958</strain>
    </source>
</reference>
<comment type="caution">
    <text evidence="1">The sequence shown here is derived from an EMBL/GenBank/DDBJ whole genome shotgun (WGS) entry which is preliminary data.</text>
</comment>
<dbReference type="RefSeq" id="WP_188764349.1">
    <property type="nucleotide sequence ID" value="NZ_BMKK01000001.1"/>
</dbReference>
<sequence length="522" mass="60154">MKFKILTISILVFFSYQIFAQETPKILLPAGKEWTQLKEGSEVSFELKVEGKNCEKFRFTIPQGKLDGMAFDSLGRFTWTPPYSMVDRLDSYKFQQVIFEAKCDSTNETISSKVEFRIQHVNRSPVIRDLKPFYVQYNTNNVYKIDRDFVYDEDNDPIVVIPSFESMPEGMKMTSQGEISWSPSLTQFKKLKDKTLDGNPMFLEFYVEDQPAKTQSKGRLKIEATQIDLPPEIVVVPKDNVFKIKENQTINIRFYLSDPNGDDDIQEFDFLTDNPNVSKKNLIKNTSNQYEFTWQPGYDFVKDPLDSLGFNIDFFVLDKTKKRDVKTIRFVVKNAINEAETDLKLYNLYRGTLLRGWELLEQMKEKEDELKKAYIRAKKGKKNRSVINASLGATTSLSSVFVPKDKPDQQRLISTLGGTTVLTIGTLEATEVIGRSMKDIIDRLNYIIEKKNELQSKGDIFARDFALKSSRRGPDFIRKVDDFMNVMSLKGLVVLDLDAAWEPKNKATDANIKKVFKDFNAE</sequence>
<dbReference type="Proteomes" id="UP000609064">
    <property type="component" value="Unassembled WGS sequence"/>
</dbReference>
<reference evidence="1" key="2">
    <citation type="submission" date="2020-09" db="EMBL/GenBank/DDBJ databases">
        <authorList>
            <person name="Sun Q."/>
            <person name="Zhou Y."/>
        </authorList>
    </citation>
    <scope>NUCLEOTIDE SEQUENCE</scope>
    <source>
        <strain evidence="1">CGMCC 1.15958</strain>
    </source>
</reference>
<accession>A0A917DK80</accession>
<gene>
    <name evidence="1" type="ORF">GCM10011514_05160</name>
</gene>